<keyword evidence="5 8" id="KW-1133">Transmembrane helix</keyword>
<dbReference type="AlphaFoldDB" id="A0A7V3NU57"/>
<dbReference type="InterPro" id="IPR050586">
    <property type="entry name" value="CPA3_Na-H_Antiporter_D"/>
</dbReference>
<keyword evidence="3" id="KW-1003">Cell membrane</keyword>
<evidence type="ECO:0000256" key="8">
    <source>
        <dbReference type="SAM" id="Phobius"/>
    </source>
</evidence>
<evidence type="ECO:0000256" key="6">
    <source>
        <dbReference type="ARBA" id="ARBA00023136"/>
    </source>
</evidence>
<sequence>MVNPILIIAFLLLFAFLMPLLALLHKRLPSVVALLLPAFNLYVGVTYFLKMEFIPLIIKTGGFRPPFGINLAIDHFSLFFLILVNVVALFIAFSYLLEEQDYKFHMLFLLNLLGASGIILTGDLFNSFVFLEIFAISAYALAASKREKHALEGAVKYLVVGSIGSSFYLLGVFLLYKVTGSLNMAFIASSLQGEKSGIVYLAGMFMLFGLFVETELFPLNTWAPDVYQGAYNRIAAQFSSIISKAAIYLMFRIVFFLFDDPLFYKLLIVMGIITFVIAEFNALVQKDLKRMLGYSSIGQMGLAVLAFALYGITSHPEAFFTALLLVVNHAISKAMIFTNLENMPEYAQVDTGKANPFSSLMFTVGALSVMGFPFTLGFWAKIEVLGILLRSNILWLFFLILILFMVEAFYYFRVISNLMRSEVVSVKLNPLLTISLVVFALFLLYQGFYPVQTFIWTNKALNAFLNKAIYISTITGGL</sequence>
<name>A0A7V3NU57_UNCW3</name>
<organism evidence="10">
    <name type="scientific">candidate division WOR-3 bacterium</name>
    <dbReference type="NCBI Taxonomy" id="2052148"/>
    <lineage>
        <taxon>Bacteria</taxon>
        <taxon>Bacteria division WOR-3</taxon>
    </lineage>
</organism>
<feature type="transmembrane region" description="Helical" evidence="8">
    <location>
        <begin position="392"/>
        <end position="412"/>
    </location>
</feature>
<keyword evidence="4 7" id="KW-0812">Transmembrane</keyword>
<feature type="transmembrane region" description="Helical" evidence="8">
    <location>
        <begin position="198"/>
        <end position="217"/>
    </location>
</feature>
<evidence type="ECO:0000256" key="5">
    <source>
        <dbReference type="ARBA" id="ARBA00022989"/>
    </source>
</evidence>
<evidence type="ECO:0000256" key="1">
    <source>
        <dbReference type="ARBA" id="ARBA00004651"/>
    </source>
</evidence>
<evidence type="ECO:0000259" key="9">
    <source>
        <dbReference type="Pfam" id="PF00361"/>
    </source>
</evidence>
<dbReference type="GO" id="GO:0005886">
    <property type="term" value="C:plasma membrane"/>
    <property type="evidence" value="ECO:0007669"/>
    <property type="project" value="UniProtKB-SubCell"/>
</dbReference>
<gene>
    <name evidence="10" type="ORF">ENV38_06820</name>
</gene>
<feature type="transmembrane region" description="Helical" evidence="8">
    <location>
        <begin position="157"/>
        <end position="178"/>
    </location>
</feature>
<evidence type="ECO:0000313" key="10">
    <source>
        <dbReference type="EMBL" id="HGB36598.1"/>
    </source>
</evidence>
<evidence type="ECO:0000256" key="4">
    <source>
        <dbReference type="ARBA" id="ARBA00022692"/>
    </source>
</evidence>
<keyword evidence="6 8" id="KW-0472">Membrane</keyword>
<feature type="transmembrane region" description="Helical" evidence="8">
    <location>
        <begin position="360"/>
        <end position="380"/>
    </location>
</feature>
<feature type="transmembrane region" description="Helical" evidence="8">
    <location>
        <begin position="264"/>
        <end position="284"/>
    </location>
</feature>
<dbReference type="PANTHER" id="PTHR42703">
    <property type="entry name" value="NADH DEHYDROGENASE"/>
    <property type="match status" value="1"/>
</dbReference>
<evidence type="ECO:0000256" key="7">
    <source>
        <dbReference type="RuleBase" id="RU000320"/>
    </source>
</evidence>
<accession>A0A7V3NU57</accession>
<feature type="transmembrane region" description="Helical" evidence="8">
    <location>
        <begin position="76"/>
        <end position="97"/>
    </location>
</feature>
<feature type="transmembrane region" description="Helical" evidence="8">
    <location>
        <begin position="424"/>
        <end position="445"/>
    </location>
</feature>
<comment type="similarity">
    <text evidence="2">Belongs to the CPA3 antiporters (TC 2.A.63) subunit D family.</text>
</comment>
<dbReference type="PANTHER" id="PTHR42703:SF1">
    <property type="entry name" value="NA(+)_H(+) ANTIPORTER SUBUNIT D1"/>
    <property type="match status" value="1"/>
</dbReference>
<dbReference type="InterPro" id="IPR001750">
    <property type="entry name" value="ND/Mrp_TM"/>
</dbReference>
<evidence type="ECO:0000256" key="2">
    <source>
        <dbReference type="ARBA" id="ARBA00005346"/>
    </source>
</evidence>
<evidence type="ECO:0000256" key="3">
    <source>
        <dbReference type="ARBA" id="ARBA00022475"/>
    </source>
</evidence>
<comment type="caution">
    <text evidence="10">The sequence shown here is derived from an EMBL/GenBank/DDBJ whole genome shotgun (WGS) entry which is preliminary data.</text>
</comment>
<dbReference type="EMBL" id="DTGD01000256">
    <property type="protein sequence ID" value="HGB36598.1"/>
    <property type="molecule type" value="Genomic_DNA"/>
</dbReference>
<feature type="transmembrane region" description="Helical" evidence="8">
    <location>
        <begin position="104"/>
        <end position="122"/>
    </location>
</feature>
<feature type="domain" description="NADH:quinone oxidoreductase/Mrp antiporter transmembrane" evidence="9">
    <location>
        <begin position="122"/>
        <end position="401"/>
    </location>
</feature>
<comment type="subcellular location">
    <subcellularLocation>
        <location evidence="1">Cell membrane</location>
        <topology evidence="1">Multi-pass membrane protein</topology>
    </subcellularLocation>
    <subcellularLocation>
        <location evidence="7">Membrane</location>
        <topology evidence="7">Multi-pass membrane protein</topology>
    </subcellularLocation>
</comment>
<reference evidence="10" key="1">
    <citation type="journal article" date="2020" name="mSystems">
        <title>Genome- and Community-Level Interaction Insights into Carbon Utilization and Element Cycling Functions of Hydrothermarchaeota in Hydrothermal Sediment.</title>
        <authorList>
            <person name="Zhou Z."/>
            <person name="Liu Y."/>
            <person name="Xu W."/>
            <person name="Pan J."/>
            <person name="Luo Z.H."/>
            <person name="Li M."/>
        </authorList>
    </citation>
    <scope>NUCLEOTIDE SEQUENCE [LARGE SCALE GENOMIC DNA]</scope>
    <source>
        <strain evidence="10">SpSt-754</strain>
    </source>
</reference>
<feature type="transmembrane region" description="Helical" evidence="8">
    <location>
        <begin position="6"/>
        <end position="24"/>
    </location>
</feature>
<proteinExistence type="inferred from homology"/>
<feature type="transmembrane region" description="Helical" evidence="8">
    <location>
        <begin position="238"/>
        <end position="258"/>
    </location>
</feature>
<protein>
    <recommendedName>
        <fullName evidence="9">NADH:quinone oxidoreductase/Mrp antiporter transmembrane domain-containing protein</fullName>
    </recommendedName>
</protein>
<dbReference type="Pfam" id="PF00361">
    <property type="entry name" value="Proton_antipo_M"/>
    <property type="match status" value="1"/>
</dbReference>
<feature type="transmembrane region" description="Helical" evidence="8">
    <location>
        <begin position="31"/>
        <end position="49"/>
    </location>
</feature>